<accession>A0ABT6BE13</accession>
<proteinExistence type="predicted"/>
<sequence length="43" mass="4625">MNTVLCLQMLQQDMEAGAHMDVTNPSACSMTSCCFGNVDALNE</sequence>
<dbReference type="Proteomes" id="UP001528850">
    <property type="component" value="Unassembled WGS sequence"/>
</dbReference>
<name>A0ABT6BE13_9GAMM</name>
<comment type="caution">
    <text evidence="1">The sequence shown here is derived from an EMBL/GenBank/DDBJ whole genome shotgun (WGS) entry which is preliminary data.</text>
</comment>
<keyword evidence="2" id="KW-1185">Reference proteome</keyword>
<dbReference type="RefSeq" id="WP_320551302.1">
    <property type="nucleotide sequence ID" value="NZ_JAQLOK010000003.1"/>
</dbReference>
<evidence type="ECO:0000313" key="1">
    <source>
        <dbReference type="EMBL" id="MDF4026393.1"/>
    </source>
</evidence>
<gene>
    <name evidence="1" type="ORF">P3W24_15575</name>
</gene>
<evidence type="ECO:0000313" key="2">
    <source>
        <dbReference type="Proteomes" id="UP001528850"/>
    </source>
</evidence>
<dbReference type="EMBL" id="JARJJS010000004">
    <property type="protein sequence ID" value="MDF4026393.1"/>
    <property type="molecule type" value="Genomic_DNA"/>
</dbReference>
<protein>
    <submittedName>
        <fullName evidence="1">Uncharacterized protein</fullName>
    </submittedName>
</protein>
<reference evidence="1 2" key="1">
    <citation type="journal article" date="2024" name="Curr. Microbiol.">
        <title>Luteibacter sahnii sp. nov., A Novel Yellow-Colored Xanthomonadin Pigment Producing Probiotic Bacterium from Healthy Rice Seed Microbiome.</title>
        <authorList>
            <person name="Jaiswal G."/>
            <person name="Rana R."/>
            <person name="Nayak P.K."/>
            <person name="Chouhan R."/>
            <person name="Gandhi S.G."/>
            <person name="Patel H.K."/>
            <person name="Patil P.B."/>
        </authorList>
    </citation>
    <scope>NUCLEOTIDE SEQUENCE [LARGE SCALE GENOMIC DNA]</scope>
    <source>
        <strain evidence="1 2">PPL201</strain>
    </source>
</reference>
<organism evidence="1 2">
    <name type="scientific">Luteibacter sahnii</name>
    <dbReference type="NCBI Taxonomy" id="3021977"/>
    <lineage>
        <taxon>Bacteria</taxon>
        <taxon>Pseudomonadati</taxon>
        <taxon>Pseudomonadota</taxon>
        <taxon>Gammaproteobacteria</taxon>
        <taxon>Lysobacterales</taxon>
        <taxon>Rhodanobacteraceae</taxon>
        <taxon>Luteibacter</taxon>
    </lineage>
</organism>